<dbReference type="HOGENOM" id="CLU_171221_0_0_1"/>
<reference evidence="1 2" key="1">
    <citation type="journal article" date="2013" name="PLoS Genet.">
        <title>Comparative genome structure, secondary metabolite, and effector coding capacity across Cochliobolus pathogens.</title>
        <authorList>
            <person name="Condon B.J."/>
            <person name="Leng Y."/>
            <person name="Wu D."/>
            <person name="Bushley K.E."/>
            <person name="Ohm R.A."/>
            <person name="Otillar R."/>
            <person name="Martin J."/>
            <person name="Schackwitz W."/>
            <person name="Grimwood J."/>
            <person name="MohdZainudin N."/>
            <person name="Xue C."/>
            <person name="Wang R."/>
            <person name="Manning V.A."/>
            <person name="Dhillon B."/>
            <person name="Tu Z.J."/>
            <person name="Steffenson B.J."/>
            <person name="Salamov A."/>
            <person name="Sun H."/>
            <person name="Lowry S."/>
            <person name="LaButti K."/>
            <person name="Han J."/>
            <person name="Copeland A."/>
            <person name="Lindquist E."/>
            <person name="Barry K."/>
            <person name="Schmutz J."/>
            <person name="Baker S.E."/>
            <person name="Ciuffetti L.M."/>
            <person name="Grigoriev I.V."/>
            <person name="Zhong S."/>
            <person name="Turgeon B.G."/>
        </authorList>
    </citation>
    <scope>NUCLEOTIDE SEQUENCE [LARGE SCALE GENOMIC DNA]</scope>
    <source>
        <strain evidence="1 2">26-R-13</strain>
    </source>
</reference>
<name>W6Y2L6_COCC2</name>
<evidence type="ECO:0000313" key="1">
    <source>
        <dbReference type="EMBL" id="EUC33972.1"/>
    </source>
</evidence>
<evidence type="ECO:0000313" key="2">
    <source>
        <dbReference type="Proteomes" id="UP000053841"/>
    </source>
</evidence>
<keyword evidence="2" id="KW-1185">Reference proteome</keyword>
<dbReference type="OrthoDB" id="3688711at2759"/>
<accession>W6Y2L6</accession>
<dbReference type="KEGG" id="bze:COCCADRAFT_94677"/>
<dbReference type="GeneID" id="19153795"/>
<dbReference type="EMBL" id="KI964600">
    <property type="protein sequence ID" value="EUC33972.1"/>
    <property type="molecule type" value="Genomic_DNA"/>
</dbReference>
<dbReference type="AlphaFoldDB" id="W6Y2L6"/>
<dbReference type="Proteomes" id="UP000053841">
    <property type="component" value="Unassembled WGS sequence"/>
</dbReference>
<organism evidence="1 2">
    <name type="scientific">Cochliobolus carbonum (strain 26-R-13)</name>
    <name type="common">Maize leaf spot fungus</name>
    <name type="synonym">Bipolaris zeicola</name>
    <dbReference type="NCBI Taxonomy" id="930089"/>
    <lineage>
        <taxon>Eukaryota</taxon>
        <taxon>Fungi</taxon>
        <taxon>Dikarya</taxon>
        <taxon>Ascomycota</taxon>
        <taxon>Pezizomycotina</taxon>
        <taxon>Dothideomycetes</taxon>
        <taxon>Pleosporomycetidae</taxon>
        <taxon>Pleosporales</taxon>
        <taxon>Pleosporineae</taxon>
        <taxon>Pleosporaceae</taxon>
        <taxon>Bipolaris</taxon>
    </lineage>
</organism>
<protein>
    <submittedName>
        <fullName evidence="1">Uncharacterized protein</fullName>
    </submittedName>
</protein>
<dbReference type="RefSeq" id="XP_007711767.1">
    <property type="nucleotide sequence ID" value="XM_007713577.1"/>
</dbReference>
<proteinExistence type="predicted"/>
<gene>
    <name evidence="1" type="ORF">COCCADRAFT_94677</name>
</gene>
<sequence>MAMWRRRQRGLGVRVHLSSSCLQRWTRAFSAWLTSIWQTGLPHLHLCFEPCAPRQRQTQLYGLGHATPMHKPLGQNDRGELRLVVRDRELFPFAFKKIIIAMQKQHASMPPPH</sequence>